<feature type="transmembrane region" description="Helical" evidence="12">
    <location>
        <begin position="57"/>
        <end position="80"/>
    </location>
</feature>
<evidence type="ECO:0008006" key="15">
    <source>
        <dbReference type="Google" id="ProtNLM"/>
    </source>
</evidence>
<sequence length="551" mass="61081">MDTNANTNLMPIYQLGIADYAIFVLMLLISVSIGIYYKMTGGRQRTTAEYLLADGSMGIFPVAFSLMASFMSAITLLGVSAEIYTYGSQFMYLEMRFNRPVRIVASSVFMVQMIFYMSIVLYAPALALSAVTGTSKWVSIISVGAVCTIYCTIGGMKAVLWTDVFQSILMFTAMIIIIVKGSIDVGGFYNVIERAKNGSRLEFDNFDLDLRTRHTVWNLSIGGIFIYVSLYGTNQTQIQRLLTVNTLTKSQISLFLSWILTSLLSIVTALTGLVIYANYWQSDPLKCRYITKPDQLLPYYTVNKLSEYPGVPGLIIAGIFSGSLSTVSSFVNSLSAVTLEDYIKPLFKRSSMFQSNEILITKLLAFFYGCLCISLTYVADKMAGLLQASLTLFGVVGGPLLMLFTAGVCFRTTNSIGAMSGFVISLLFGLWIGFGGLLYGKRTSPLPISDEQCRLNGTSSQIIPFFKPNNQTIPSSSWPYIYDLSYMWFAAFSWLFGLVISLLVSFITNTKSSNHPKNLDVIMKKNSPNETHQSISLMNEPKIVEENETDC</sequence>
<dbReference type="InterPro" id="IPR051163">
    <property type="entry name" value="Sodium:Solute_Symporter_SSF"/>
</dbReference>
<name>A0A9Q0RSR2_BLOTA</name>
<evidence type="ECO:0000256" key="8">
    <source>
        <dbReference type="ARBA" id="ARBA00023065"/>
    </source>
</evidence>
<proteinExistence type="inferred from homology"/>
<evidence type="ECO:0000256" key="4">
    <source>
        <dbReference type="ARBA" id="ARBA00022475"/>
    </source>
</evidence>
<gene>
    <name evidence="13" type="ORF">RDWZM_003611</name>
</gene>
<dbReference type="Pfam" id="PF00474">
    <property type="entry name" value="SSF"/>
    <property type="match status" value="1"/>
</dbReference>
<dbReference type="GO" id="GO:0006814">
    <property type="term" value="P:sodium ion transport"/>
    <property type="evidence" value="ECO:0007669"/>
    <property type="project" value="UniProtKB-KW"/>
</dbReference>
<evidence type="ECO:0000256" key="7">
    <source>
        <dbReference type="ARBA" id="ARBA00023053"/>
    </source>
</evidence>
<keyword evidence="9 12" id="KW-0472">Membrane</keyword>
<feature type="transmembrane region" description="Helical" evidence="12">
    <location>
        <begin position="314"/>
        <end position="339"/>
    </location>
</feature>
<dbReference type="GO" id="GO:0005886">
    <property type="term" value="C:plasma membrane"/>
    <property type="evidence" value="ECO:0007669"/>
    <property type="project" value="UniProtKB-SubCell"/>
</dbReference>
<keyword evidence="5 12" id="KW-0812">Transmembrane</keyword>
<feature type="transmembrane region" description="Helical" evidence="12">
    <location>
        <begin position="101"/>
        <end position="125"/>
    </location>
</feature>
<dbReference type="InterPro" id="IPR001734">
    <property type="entry name" value="Na/solute_symporter"/>
</dbReference>
<keyword evidence="3" id="KW-0813">Transport</keyword>
<feature type="transmembrane region" description="Helical" evidence="12">
    <location>
        <begin position="12"/>
        <end position="37"/>
    </location>
</feature>
<dbReference type="OMA" id="EYLMADQ"/>
<evidence type="ECO:0000313" key="14">
    <source>
        <dbReference type="Proteomes" id="UP001142055"/>
    </source>
</evidence>
<keyword evidence="7" id="KW-0915">Sodium</keyword>
<organism evidence="13 14">
    <name type="scientific">Blomia tropicalis</name>
    <name type="common">Mite</name>
    <dbReference type="NCBI Taxonomy" id="40697"/>
    <lineage>
        <taxon>Eukaryota</taxon>
        <taxon>Metazoa</taxon>
        <taxon>Ecdysozoa</taxon>
        <taxon>Arthropoda</taxon>
        <taxon>Chelicerata</taxon>
        <taxon>Arachnida</taxon>
        <taxon>Acari</taxon>
        <taxon>Acariformes</taxon>
        <taxon>Sarcoptiformes</taxon>
        <taxon>Astigmata</taxon>
        <taxon>Glycyphagoidea</taxon>
        <taxon>Echimyopodidae</taxon>
        <taxon>Blomia</taxon>
    </lineage>
</organism>
<evidence type="ECO:0000256" key="10">
    <source>
        <dbReference type="ARBA" id="ARBA00023201"/>
    </source>
</evidence>
<keyword evidence="6 12" id="KW-1133">Transmembrane helix</keyword>
<feature type="transmembrane region" description="Helical" evidence="12">
    <location>
        <begin position="422"/>
        <end position="440"/>
    </location>
</feature>
<dbReference type="Gene3D" id="1.20.1730.10">
    <property type="entry name" value="Sodium/glucose cotransporter"/>
    <property type="match status" value="1"/>
</dbReference>
<keyword evidence="14" id="KW-1185">Reference proteome</keyword>
<comment type="similarity">
    <text evidence="2 11">Belongs to the sodium:solute symporter (SSF) (TC 2.A.21) family.</text>
</comment>
<keyword evidence="10" id="KW-0739">Sodium transport</keyword>
<dbReference type="EMBL" id="JAPWDV010000001">
    <property type="protein sequence ID" value="KAJ6225066.1"/>
    <property type="molecule type" value="Genomic_DNA"/>
</dbReference>
<feature type="transmembrane region" description="Helical" evidence="12">
    <location>
        <begin position="385"/>
        <end position="410"/>
    </location>
</feature>
<feature type="transmembrane region" description="Helical" evidence="12">
    <location>
        <begin position="137"/>
        <end position="156"/>
    </location>
</feature>
<evidence type="ECO:0000256" key="2">
    <source>
        <dbReference type="ARBA" id="ARBA00006434"/>
    </source>
</evidence>
<feature type="transmembrane region" description="Helical" evidence="12">
    <location>
        <begin position="486"/>
        <end position="507"/>
    </location>
</feature>
<dbReference type="AlphaFoldDB" id="A0A9Q0RSR2"/>
<feature type="transmembrane region" description="Helical" evidence="12">
    <location>
        <begin position="215"/>
        <end position="233"/>
    </location>
</feature>
<evidence type="ECO:0000256" key="3">
    <source>
        <dbReference type="ARBA" id="ARBA00022448"/>
    </source>
</evidence>
<dbReference type="InterPro" id="IPR038377">
    <property type="entry name" value="Na/Glc_symporter_sf"/>
</dbReference>
<evidence type="ECO:0000256" key="5">
    <source>
        <dbReference type="ARBA" id="ARBA00022692"/>
    </source>
</evidence>
<dbReference type="PROSITE" id="PS50283">
    <property type="entry name" value="NA_SOLUT_SYMP_3"/>
    <property type="match status" value="1"/>
</dbReference>
<protein>
    <recommendedName>
        <fullName evidence="15">Sodium-dependent multivitamin transporter</fullName>
    </recommendedName>
</protein>
<evidence type="ECO:0000256" key="1">
    <source>
        <dbReference type="ARBA" id="ARBA00004651"/>
    </source>
</evidence>
<evidence type="ECO:0000313" key="13">
    <source>
        <dbReference type="EMBL" id="KAJ6225066.1"/>
    </source>
</evidence>
<comment type="subcellular location">
    <subcellularLocation>
        <location evidence="1">Cell membrane</location>
        <topology evidence="1">Multi-pass membrane protein</topology>
    </subcellularLocation>
</comment>
<comment type="caution">
    <text evidence="13">The sequence shown here is derived from an EMBL/GenBank/DDBJ whole genome shotgun (WGS) entry which is preliminary data.</text>
</comment>
<evidence type="ECO:0000256" key="11">
    <source>
        <dbReference type="RuleBase" id="RU362091"/>
    </source>
</evidence>
<accession>A0A9Q0RSR2</accession>
<evidence type="ECO:0000256" key="9">
    <source>
        <dbReference type="ARBA" id="ARBA00023136"/>
    </source>
</evidence>
<feature type="transmembrane region" description="Helical" evidence="12">
    <location>
        <begin position="254"/>
        <end position="276"/>
    </location>
</feature>
<evidence type="ECO:0000256" key="6">
    <source>
        <dbReference type="ARBA" id="ARBA00022989"/>
    </source>
</evidence>
<keyword evidence="8" id="KW-0406">Ion transport</keyword>
<feature type="transmembrane region" description="Helical" evidence="12">
    <location>
        <begin position="168"/>
        <end position="192"/>
    </location>
</feature>
<feature type="transmembrane region" description="Helical" evidence="12">
    <location>
        <begin position="359"/>
        <end position="379"/>
    </location>
</feature>
<dbReference type="PANTHER" id="PTHR42985">
    <property type="entry name" value="SODIUM-COUPLED MONOCARBOXYLATE TRANSPORTER"/>
    <property type="match status" value="1"/>
</dbReference>
<dbReference type="PANTHER" id="PTHR42985:SF40">
    <property type="entry name" value="LD47995P-RELATED"/>
    <property type="match status" value="1"/>
</dbReference>
<evidence type="ECO:0000256" key="12">
    <source>
        <dbReference type="SAM" id="Phobius"/>
    </source>
</evidence>
<dbReference type="Proteomes" id="UP001142055">
    <property type="component" value="Chromosome 1"/>
</dbReference>
<dbReference type="GO" id="GO:0015293">
    <property type="term" value="F:symporter activity"/>
    <property type="evidence" value="ECO:0007669"/>
    <property type="project" value="TreeGrafter"/>
</dbReference>
<keyword evidence="4" id="KW-1003">Cell membrane</keyword>
<dbReference type="NCBIfam" id="TIGR00813">
    <property type="entry name" value="sss"/>
    <property type="match status" value="1"/>
</dbReference>
<reference evidence="13" key="1">
    <citation type="submission" date="2022-12" db="EMBL/GenBank/DDBJ databases">
        <title>Genome assemblies of Blomia tropicalis.</title>
        <authorList>
            <person name="Cui Y."/>
        </authorList>
    </citation>
    <scope>NUCLEOTIDE SEQUENCE</scope>
    <source>
        <tissue evidence="13">Adult mites</tissue>
    </source>
</reference>
<dbReference type="CDD" id="cd11492">
    <property type="entry name" value="SLC5sbd_NIS-SMVT"/>
    <property type="match status" value="1"/>
</dbReference>